<evidence type="ECO:0000313" key="1">
    <source>
        <dbReference type="EMBL" id="APZ53615.1"/>
    </source>
</evidence>
<sequence>MPPFIDLRGAICVVVEASKSLSATLLSRELDAQHKTALALMQKLREA</sequence>
<dbReference type="AlphaFoldDB" id="A0A1P8UW37"/>
<proteinExistence type="predicted"/>
<dbReference type="OrthoDB" id="271821at2"/>
<accession>A0A1P8UW37</accession>
<reference evidence="1 2" key="1">
    <citation type="submission" date="2016-04" db="EMBL/GenBank/DDBJ databases">
        <title>Deep-sea bacteria in the southern Pacific.</title>
        <authorList>
            <person name="Tang K."/>
        </authorList>
    </citation>
    <scope>NUCLEOTIDE SEQUENCE [LARGE SCALE GENOMIC DNA]</scope>
    <source>
        <strain evidence="1 2">JLT2014</strain>
    </source>
</reference>
<keyword evidence="2" id="KW-1185">Reference proteome</keyword>
<dbReference type="EMBL" id="CP015093">
    <property type="protein sequence ID" value="APZ53615.1"/>
    <property type="molecule type" value="Genomic_DNA"/>
</dbReference>
<dbReference type="KEGG" id="paby:Ga0080574_TMP3281"/>
<evidence type="ECO:0000313" key="2">
    <source>
        <dbReference type="Proteomes" id="UP000187059"/>
    </source>
</evidence>
<dbReference type="Proteomes" id="UP000187059">
    <property type="component" value="Chromosome"/>
</dbReference>
<protein>
    <submittedName>
        <fullName evidence="1">Uncharacterized protein</fullName>
    </submittedName>
</protein>
<organism evidence="1 2">
    <name type="scientific">Salipiger abyssi</name>
    <dbReference type="NCBI Taxonomy" id="1250539"/>
    <lineage>
        <taxon>Bacteria</taxon>
        <taxon>Pseudomonadati</taxon>
        <taxon>Pseudomonadota</taxon>
        <taxon>Alphaproteobacteria</taxon>
        <taxon>Rhodobacterales</taxon>
        <taxon>Roseobacteraceae</taxon>
        <taxon>Salipiger</taxon>
    </lineage>
</organism>
<name>A0A1P8UW37_9RHOB</name>
<gene>
    <name evidence="1" type="ORF">Ga0080574_TMP3281</name>
</gene>
<dbReference type="RefSeq" id="WP_156876384.1">
    <property type="nucleotide sequence ID" value="NZ_CP015093.1"/>
</dbReference>